<dbReference type="InterPro" id="IPR037057">
    <property type="entry name" value="DNA_rep_MutH/T2_RE_sf"/>
</dbReference>
<dbReference type="Gene3D" id="1.10.10.10">
    <property type="entry name" value="Winged helix-like DNA-binding domain superfamily/Winged helix DNA-binding domain"/>
    <property type="match status" value="1"/>
</dbReference>
<dbReference type="GO" id="GO:0003677">
    <property type="term" value="F:DNA binding"/>
    <property type="evidence" value="ECO:0007669"/>
    <property type="project" value="InterPro"/>
</dbReference>
<protein>
    <submittedName>
        <fullName evidence="5">Restriction endonuclease NaeI</fullName>
    </submittedName>
</protein>
<dbReference type="GO" id="GO:0009036">
    <property type="term" value="F:type II site-specific deoxyribonuclease activity"/>
    <property type="evidence" value="ECO:0007669"/>
    <property type="project" value="InterPro"/>
</dbReference>
<evidence type="ECO:0000256" key="2">
    <source>
        <dbReference type="ARBA" id="ARBA00022759"/>
    </source>
</evidence>
<evidence type="ECO:0000259" key="4">
    <source>
        <dbReference type="Pfam" id="PF09126"/>
    </source>
</evidence>
<dbReference type="InterPro" id="IPR011335">
    <property type="entry name" value="Restrct_endonuc-II-like"/>
</dbReference>
<dbReference type="RefSeq" id="WP_103932809.1">
    <property type="nucleotide sequence ID" value="NZ_FNVA01000003.1"/>
</dbReference>
<keyword evidence="3" id="KW-0378">Hydrolase</keyword>
<sequence length="309" mass="34787">MSDESTAANTPWRGYVPKSLPEGFNFPATHQDYELMCFLHEEILRLGGGWKQFCAEVPTLIRRAIDEVIDTGRSGRFLIDELEKTEKTYIGTKVEILLRNYLGAPWGKLLDLNLRGVEVDIKNTVTGTWYVPPEAFGRPCIVVSADEVRSTFSIGIIVARPEILNKGNQDKKRSISARGIRENAHWLLRDYPYPPNFWQQVPVPIREAILSSGKGTKRVAALFRKFMRQPIPKKVAVGLAQQEDPMRRIRKGGGARDEFVGEGIVLLSGQYDRALIHELGLPVCARDEFISIKAATSAEEEILKRGKKI</sequence>
<dbReference type="Gene3D" id="3.40.600.10">
    <property type="entry name" value="DNA mismatch repair MutH/Restriction endonuclease, type II"/>
    <property type="match status" value="1"/>
</dbReference>
<name>A0A1H5XLZ4_9BACT</name>
<dbReference type="CDD" id="cd22338">
    <property type="entry name" value="NaeI-like"/>
    <property type="match status" value="1"/>
</dbReference>
<dbReference type="InterPro" id="IPR015210">
    <property type="entry name" value="NaeI"/>
</dbReference>
<dbReference type="SUPFAM" id="SSF52980">
    <property type="entry name" value="Restriction endonuclease-like"/>
    <property type="match status" value="1"/>
</dbReference>
<evidence type="ECO:0000256" key="1">
    <source>
        <dbReference type="ARBA" id="ARBA00022722"/>
    </source>
</evidence>
<keyword evidence="1" id="KW-0540">Nuclease</keyword>
<keyword evidence="2 5" id="KW-0255">Endonuclease</keyword>
<dbReference type="EMBL" id="FNVA01000003">
    <property type="protein sequence ID" value="SEG12768.1"/>
    <property type="molecule type" value="Genomic_DNA"/>
</dbReference>
<dbReference type="GO" id="GO:0009307">
    <property type="term" value="P:DNA restriction-modification system"/>
    <property type="evidence" value="ECO:0007669"/>
    <property type="project" value="InterPro"/>
</dbReference>
<reference evidence="5 6" key="1">
    <citation type="submission" date="2016-10" db="EMBL/GenBank/DDBJ databases">
        <authorList>
            <person name="de Groot N.N."/>
        </authorList>
    </citation>
    <scope>NUCLEOTIDE SEQUENCE [LARGE SCALE GENOMIC DNA]</scope>
    <source>
        <strain evidence="5 6">DSM 22489</strain>
    </source>
</reference>
<evidence type="ECO:0000313" key="5">
    <source>
        <dbReference type="EMBL" id="SEG12768.1"/>
    </source>
</evidence>
<proteinExistence type="predicted"/>
<keyword evidence="6" id="KW-1185">Reference proteome</keyword>
<dbReference type="AlphaFoldDB" id="A0A1H5XLZ4"/>
<feature type="domain" description="Type II restriction enzyme NaeI" evidence="4">
    <location>
        <begin position="59"/>
        <end position="297"/>
    </location>
</feature>
<dbReference type="Pfam" id="PF09126">
    <property type="entry name" value="NaeI"/>
    <property type="match status" value="1"/>
</dbReference>
<evidence type="ECO:0000313" key="6">
    <source>
        <dbReference type="Proteomes" id="UP000236728"/>
    </source>
</evidence>
<accession>A0A1H5XLZ4</accession>
<dbReference type="Proteomes" id="UP000236728">
    <property type="component" value="Unassembled WGS sequence"/>
</dbReference>
<gene>
    <name evidence="5" type="ORF">SAMN05421819_1880</name>
</gene>
<dbReference type="InterPro" id="IPR036388">
    <property type="entry name" value="WH-like_DNA-bd_sf"/>
</dbReference>
<organism evidence="5 6">
    <name type="scientific">Bryocella elongata</name>
    <dbReference type="NCBI Taxonomy" id="863522"/>
    <lineage>
        <taxon>Bacteria</taxon>
        <taxon>Pseudomonadati</taxon>
        <taxon>Acidobacteriota</taxon>
        <taxon>Terriglobia</taxon>
        <taxon>Terriglobales</taxon>
        <taxon>Acidobacteriaceae</taxon>
        <taxon>Bryocella</taxon>
    </lineage>
</organism>
<evidence type="ECO:0000256" key="3">
    <source>
        <dbReference type="ARBA" id="ARBA00022801"/>
    </source>
</evidence>
<dbReference type="OrthoDB" id="9179812at2"/>